<gene>
    <name evidence="8" type="ORF">HYY20_09640</name>
</gene>
<dbReference type="PROSITE" id="PS52015">
    <property type="entry name" value="TONB_CTD"/>
    <property type="match status" value="1"/>
</dbReference>
<evidence type="ECO:0000256" key="2">
    <source>
        <dbReference type="ARBA" id="ARBA00022692"/>
    </source>
</evidence>
<feature type="region of interest" description="Disordered" evidence="5">
    <location>
        <begin position="63"/>
        <end position="108"/>
    </location>
</feature>
<evidence type="ECO:0000259" key="7">
    <source>
        <dbReference type="PROSITE" id="PS52015"/>
    </source>
</evidence>
<dbReference type="InterPro" id="IPR006260">
    <property type="entry name" value="TonB/TolA_C"/>
</dbReference>
<feature type="compositionally biased region" description="Basic and acidic residues" evidence="5">
    <location>
        <begin position="99"/>
        <end position="108"/>
    </location>
</feature>
<dbReference type="SUPFAM" id="SSF74653">
    <property type="entry name" value="TolA/TonB C-terminal domain"/>
    <property type="match status" value="1"/>
</dbReference>
<dbReference type="InterPro" id="IPR037682">
    <property type="entry name" value="TonB_C"/>
</dbReference>
<evidence type="ECO:0000256" key="6">
    <source>
        <dbReference type="SAM" id="Phobius"/>
    </source>
</evidence>
<evidence type="ECO:0000256" key="4">
    <source>
        <dbReference type="ARBA" id="ARBA00023136"/>
    </source>
</evidence>
<dbReference type="AlphaFoldDB" id="A0A932CPH7"/>
<keyword evidence="4 6" id="KW-0472">Membrane</keyword>
<keyword evidence="3 6" id="KW-1133">Transmembrane helix</keyword>
<comment type="subcellular location">
    <subcellularLocation>
        <location evidence="1">Membrane</location>
        <topology evidence="1">Single-pass membrane protein</topology>
    </subcellularLocation>
</comment>
<dbReference type="GO" id="GO:0055085">
    <property type="term" value="P:transmembrane transport"/>
    <property type="evidence" value="ECO:0007669"/>
    <property type="project" value="InterPro"/>
</dbReference>
<evidence type="ECO:0000256" key="3">
    <source>
        <dbReference type="ARBA" id="ARBA00022989"/>
    </source>
</evidence>
<dbReference type="Gene3D" id="3.30.1150.10">
    <property type="match status" value="1"/>
</dbReference>
<evidence type="ECO:0000313" key="9">
    <source>
        <dbReference type="Proteomes" id="UP000769766"/>
    </source>
</evidence>
<dbReference type="NCBIfam" id="TIGR01352">
    <property type="entry name" value="tonB_Cterm"/>
    <property type="match status" value="1"/>
</dbReference>
<evidence type="ECO:0000256" key="5">
    <source>
        <dbReference type="SAM" id="MobiDB-lite"/>
    </source>
</evidence>
<evidence type="ECO:0000313" key="8">
    <source>
        <dbReference type="EMBL" id="MBI2877130.1"/>
    </source>
</evidence>
<organism evidence="8 9">
    <name type="scientific">Tectimicrobiota bacterium</name>
    <dbReference type="NCBI Taxonomy" id="2528274"/>
    <lineage>
        <taxon>Bacteria</taxon>
        <taxon>Pseudomonadati</taxon>
        <taxon>Nitrospinota/Tectimicrobiota group</taxon>
        <taxon>Candidatus Tectimicrobiota</taxon>
    </lineage>
</organism>
<sequence length="343" mass="37893">MRKEGFREVGRGQRGRDELKGMVVLSALVHVLAMGLVVLLVAYFPPRKPPAPPVYTVSLVDLEGPSGKGGSKGLKKGRPNRESRPRKGKEGTKELFLPKPKEEAREVKKVEALKKPEPKLVKRPEVKPEEPKKIALTAKEKKTEVEKKEEPRKVAQAEKEKRVAPVERIERKEEAAREARPEVRETRREERPAGREEASPAGREEKGGKEREGSSGGGVSAGAPLVISRGNGGDGGVYKGSLSPDGNFPFQSYLKRVRDKIEHNWSPVVGYLPPAGKRVVVAFRILKDGRISHPQVEKASGISFLDQSALRAVLESQPFPPLPSEFNEEFLGVHFGFEYVDQG</sequence>
<reference evidence="8" key="1">
    <citation type="submission" date="2020-07" db="EMBL/GenBank/DDBJ databases">
        <title>Huge and variable diversity of episymbiotic CPR bacteria and DPANN archaea in groundwater ecosystems.</title>
        <authorList>
            <person name="He C.Y."/>
            <person name="Keren R."/>
            <person name="Whittaker M."/>
            <person name="Farag I.F."/>
            <person name="Doudna J."/>
            <person name="Cate J.H.D."/>
            <person name="Banfield J.F."/>
        </authorList>
    </citation>
    <scope>NUCLEOTIDE SEQUENCE</scope>
    <source>
        <strain evidence="8">NC_groundwater_672_Ag_B-0.1um_62_36</strain>
    </source>
</reference>
<evidence type="ECO:0000256" key="1">
    <source>
        <dbReference type="ARBA" id="ARBA00004167"/>
    </source>
</evidence>
<accession>A0A932CPH7</accession>
<dbReference type="Proteomes" id="UP000769766">
    <property type="component" value="Unassembled WGS sequence"/>
</dbReference>
<proteinExistence type="predicted"/>
<dbReference type="EMBL" id="JACPRF010000289">
    <property type="protein sequence ID" value="MBI2877130.1"/>
    <property type="molecule type" value="Genomic_DNA"/>
</dbReference>
<feature type="region of interest" description="Disordered" evidence="5">
    <location>
        <begin position="121"/>
        <end position="228"/>
    </location>
</feature>
<feature type="transmembrane region" description="Helical" evidence="6">
    <location>
        <begin position="21"/>
        <end position="44"/>
    </location>
</feature>
<feature type="domain" description="TonB C-terminal" evidence="7">
    <location>
        <begin position="251"/>
        <end position="343"/>
    </location>
</feature>
<dbReference type="GO" id="GO:0016020">
    <property type="term" value="C:membrane"/>
    <property type="evidence" value="ECO:0007669"/>
    <property type="project" value="UniProtKB-SubCell"/>
</dbReference>
<keyword evidence="2 6" id="KW-0812">Transmembrane</keyword>
<protein>
    <submittedName>
        <fullName evidence="8">Cell envelope integrity protein TolA</fullName>
    </submittedName>
</protein>
<name>A0A932CPH7_UNCTE</name>
<feature type="compositionally biased region" description="Basic and acidic residues" evidence="5">
    <location>
        <begin position="79"/>
        <end position="93"/>
    </location>
</feature>
<comment type="caution">
    <text evidence="8">The sequence shown here is derived from an EMBL/GenBank/DDBJ whole genome shotgun (WGS) entry which is preliminary data.</text>
</comment>
<feature type="compositionally biased region" description="Basic and acidic residues" evidence="5">
    <location>
        <begin position="121"/>
        <end position="213"/>
    </location>
</feature>
<dbReference type="Pfam" id="PF13103">
    <property type="entry name" value="TonB_2"/>
    <property type="match status" value="1"/>
</dbReference>